<protein>
    <submittedName>
        <fullName evidence="1">Putative RNase H-like HicB family nuclease</fullName>
    </submittedName>
</protein>
<proteinExistence type="predicted"/>
<dbReference type="InterPro" id="IPR035069">
    <property type="entry name" value="TTHA1013/TTHA0281-like"/>
</dbReference>
<dbReference type="RefSeq" id="WP_184712176.1">
    <property type="nucleotide sequence ID" value="NZ_JACHJP010000001.1"/>
</dbReference>
<dbReference type="SUPFAM" id="SSF143100">
    <property type="entry name" value="TTHA1013/TTHA0281-like"/>
    <property type="match status" value="1"/>
</dbReference>
<dbReference type="Proteomes" id="UP000552644">
    <property type="component" value="Unassembled WGS sequence"/>
</dbReference>
<dbReference type="EMBL" id="JACHJP010000001">
    <property type="protein sequence ID" value="MBB4913392.1"/>
    <property type="molecule type" value="Genomic_DNA"/>
</dbReference>
<reference evidence="1 2" key="1">
    <citation type="submission" date="2020-08" db="EMBL/GenBank/DDBJ databases">
        <title>Genomic Encyclopedia of Type Strains, Phase III (KMG-III): the genomes of soil and plant-associated and newly described type strains.</title>
        <authorList>
            <person name="Whitman W."/>
        </authorList>
    </citation>
    <scope>NUCLEOTIDE SEQUENCE [LARGE SCALE GENOMIC DNA]</scope>
    <source>
        <strain evidence="1 2">CECT 8840</strain>
    </source>
</reference>
<comment type="caution">
    <text evidence="1">The sequence shown here is derived from an EMBL/GenBank/DDBJ whole genome shotgun (WGS) entry which is preliminary data.</text>
</comment>
<organism evidence="1 2">
    <name type="scientific">Streptosporangium saharense</name>
    <dbReference type="NCBI Taxonomy" id="1706840"/>
    <lineage>
        <taxon>Bacteria</taxon>
        <taxon>Bacillati</taxon>
        <taxon>Actinomycetota</taxon>
        <taxon>Actinomycetes</taxon>
        <taxon>Streptosporangiales</taxon>
        <taxon>Streptosporangiaceae</taxon>
        <taxon>Streptosporangium</taxon>
    </lineage>
</organism>
<sequence>MRKVTVVYHHEDNIWWAESTEPDLQTFAATGGTLDEVRELAKEGIAFYLDNAEIELDERYDQDRPVVVHFLMRSATGIADALTVSAGLGRSNDVVSPHPRLLTC</sequence>
<accession>A0A7W7VK71</accession>
<gene>
    <name evidence="1" type="ORF">FHS44_000464</name>
</gene>
<dbReference type="AlphaFoldDB" id="A0A7W7VK71"/>
<keyword evidence="2" id="KW-1185">Reference proteome</keyword>
<name>A0A7W7VK71_9ACTN</name>
<evidence type="ECO:0000313" key="1">
    <source>
        <dbReference type="EMBL" id="MBB4913392.1"/>
    </source>
</evidence>
<evidence type="ECO:0000313" key="2">
    <source>
        <dbReference type="Proteomes" id="UP000552644"/>
    </source>
</evidence>